<dbReference type="CDD" id="cd17546">
    <property type="entry name" value="REC_hyHK_CKI1_RcsC-like"/>
    <property type="match status" value="1"/>
</dbReference>
<dbReference type="PANTHER" id="PTHR43065:SF42">
    <property type="entry name" value="TWO-COMPONENT SENSOR PPRA"/>
    <property type="match status" value="1"/>
</dbReference>
<dbReference type="Pfam" id="PF13426">
    <property type="entry name" value="PAS_9"/>
    <property type="match status" value="2"/>
</dbReference>
<keyword evidence="5" id="KW-1133">Transmembrane helix</keyword>
<keyword evidence="5" id="KW-0812">Transmembrane</keyword>
<evidence type="ECO:0000256" key="2">
    <source>
        <dbReference type="ARBA" id="ARBA00012438"/>
    </source>
</evidence>
<dbReference type="SMART" id="SM00387">
    <property type="entry name" value="HATPase_c"/>
    <property type="match status" value="1"/>
</dbReference>
<feature type="domain" description="Response regulatory" evidence="7">
    <location>
        <begin position="745"/>
        <end position="865"/>
    </location>
</feature>
<dbReference type="InterPro" id="IPR003661">
    <property type="entry name" value="HisK_dim/P_dom"/>
</dbReference>
<dbReference type="EC" id="2.7.13.3" evidence="2"/>
<proteinExistence type="predicted"/>
<feature type="domain" description="PAS" evidence="8">
    <location>
        <begin position="364"/>
        <end position="434"/>
    </location>
</feature>
<dbReference type="InterPro" id="IPR001610">
    <property type="entry name" value="PAC"/>
</dbReference>
<dbReference type="Gene3D" id="3.30.450.20">
    <property type="entry name" value="PAS domain"/>
    <property type="match status" value="2"/>
</dbReference>
<protein>
    <recommendedName>
        <fullName evidence="2">histidine kinase</fullName>
        <ecNumber evidence="2">2.7.13.3</ecNumber>
    </recommendedName>
</protein>
<evidence type="ECO:0000259" key="6">
    <source>
        <dbReference type="PROSITE" id="PS50109"/>
    </source>
</evidence>
<feature type="transmembrane region" description="Helical" evidence="5">
    <location>
        <begin position="274"/>
        <end position="296"/>
    </location>
</feature>
<dbReference type="PROSITE" id="PS50109">
    <property type="entry name" value="HIS_KIN"/>
    <property type="match status" value="1"/>
</dbReference>
<feature type="domain" description="Histidine kinase" evidence="6">
    <location>
        <begin position="507"/>
        <end position="723"/>
    </location>
</feature>
<dbReference type="CDD" id="cd00082">
    <property type="entry name" value="HisKA"/>
    <property type="match status" value="1"/>
</dbReference>
<dbReference type="InterPro" id="IPR001789">
    <property type="entry name" value="Sig_transdc_resp-reg_receiver"/>
</dbReference>
<dbReference type="CDD" id="cd00130">
    <property type="entry name" value="PAS"/>
    <property type="match status" value="2"/>
</dbReference>
<feature type="modified residue" description="4-aspartylphosphate" evidence="4">
    <location>
        <position position="799"/>
    </location>
</feature>
<dbReference type="Pfam" id="PF00072">
    <property type="entry name" value="Response_reg"/>
    <property type="match status" value="2"/>
</dbReference>
<dbReference type="OrthoDB" id="9813024at2"/>
<comment type="caution">
    <text evidence="4">Lacks conserved residue(s) required for the propagation of feature annotation.</text>
</comment>
<dbReference type="RefSeq" id="WP_069856853.1">
    <property type="nucleotide sequence ID" value="NZ_BDFE01000004.1"/>
</dbReference>
<dbReference type="InterPro" id="IPR036097">
    <property type="entry name" value="HisK_dim/P_sf"/>
</dbReference>
<dbReference type="EMBL" id="BDFE01000004">
    <property type="protein sequence ID" value="GAU07409.1"/>
    <property type="molecule type" value="Genomic_DNA"/>
</dbReference>
<dbReference type="SUPFAM" id="SSF55785">
    <property type="entry name" value="PYP-like sensor domain (PAS domain)"/>
    <property type="match status" value="2"/>
</dbReference>
<dbReference type="SUPFAM" id="SSF52172">
    <property type="entry name" value="CheY-like"/>
    <property type="match status" value="2"/>
</dbReference>
<dbReference type="Pfam" id="PF02518">
    <property type="entry name" value="HATPase_c"/>
    <property type="match status" value="1"/>
</dbReference>
<dbReference type="InterPro" id="IPR000014">
    <property type="entry name" value="PAS"/>
</dbReference>
<evidence type="ECO:0000313" key="9">
    <source>
        <dbReference type="EMBL" id="GAU07409.1"/>
    </source>
</evidence>
<dbReference type="InterPro" id="IPR004358">
    <property type="entry name" value="Sig_transdc_His_kin-like_C"/>
</dbReference>
<keyword evidence="10" id="KW-1185">Reference proteome</keyword>
<feature type="transmembrane region" description="Helical" evidence="5">
    <location>
        <begin position="302"/>
        <end position="322"/>
    </location>
</feature>
<keyword evidence="5" id="KW-0472">Membrane</keyword>
<dbReference type="Proteomes" id="UP000095200">
    <property type="component" value="Unassembled WGS sequence"/>
</dbReference>
<dbReference type="InterPro" id="IPR003594">
    <property type="entry name" value="HATPase_dom"/>
</dbReference>
<dbReference type="SUPFAM" id="SSF55874">
    <property type="entry name" value="ATPase domain of HSP90 chaperone/DNA topoisomerase II/histidine kinase"/>
    <property type="match status" value="1"/>
</dbReference>
<accession>A0A194AF50</accession>
<evidence type="ECO:0000259" key="8">
    <source>
        <dbReference type="PROSITE" id="PS50112"/>
    </source>
</evidence>
<dbReference type="SMART" id="SM00388">
    <property type="entry name" value="HisKA"/>
    <property type="match status" value="1"/>
</dbReference>
<evidence type="ECO:0000256" key="5">
    <source>
        <dbReference type="SAM" id="Phobius"/>
    </source>
</evidence>
<dbReference type="SUPFAM" id="SSF47384">
    <property type="entry name" value="Homodimeric domain of signal transducing histidine kinase"/>
    <property type="match status" value="1"/>
</dbReference>
<reference evidence="10" key="1">
    <citation type="submission" date="2016-06" db="EMBL/GenBank/DDBJ databases">
        <title>Draft genome sequence of Desulfoplanes formicivorans strain Pf12B.</title>
        <authorList>
            <person name="Watanabe M."/>
            <person name="Kojima H."/>
            <person name="Fukui M."/>
        </authorList>
    </citation>
    <scope>NUCLEOTIDE SEQUENCE [LARGE SCALE GENOMIC DNA]</scope>
    <source>
        <strain evidence="10">Pf12B</strain>
    </source>
</reference>
<comment type="caution">
    <text evidence="9">The sequence shown here is derived from an EMBL/GenBank/DDBJ whole genome shotgun (WGS) entry which is preliminary data.</text>
</comment>
<dbReference type="Gene3D" id="1.10.287.130">
    <property type="match status" value="1"/>
</dbReference>
<dbReference type="Gene3D" id="3.30.565.10">
    <property type="entry name" value="Histidine kinase-like ATPase, C-terminal domain"/>
    <property type="match status" value="1"/>
</dbReference>
<sequence>MGTSPHIILIDIDYQIPSDTTSILQNAGYAVSVVKNGTEAMAKMRAMAADMILTPYRLPDMNGDQLCQKIRTATDMDPIAVVMFAPREGSPLEHAQLLAAGADGYIPFPLDQEDFVLRIRSILKVGKLQSSPENANEDYREMLETTPLPYQSLNANGCLVQVNRAWLTTLGYEHEKEVLDRPFSDFLPSGEAKLFPQRFQHFKQSGQLCCVQFEMRKKDGSIIRVSFDGRIARDTNGEFIRTHCIFQEIKARQHLQEHALFEPKPLQASFWKTLAGSVFFFMTGVTLLALMFAPISSREWQISLALIGLIMVVAVVGSFYFVRKMLAIIEYYHNEVDQREHSLKLISENLESQVKQRTQELTQSERRYRTYVSSSPLAILVTDATGRFVDVNPTACSLLGYSQDEFLHMAVPDILDPDHKQRCREGLNTLMHHSRLSDEYVFLHKKGTKIPVSMEGVTLENDSYLFFCQDISQRNAMQEKLRHTEKLRLEESMKMQKLESVGTLAGGIAHDFNNILMGIFGNIELAKHSLPSAHPSRDFLHKAERSLDRAVHLSKQLLTFSKGGEPIKETTGLADLLKDVARFDLSGSPVKPMFTIDPDLWDASVDKGQIQQVFSNLTINAKQAMPDGGNLYFRLENRVLAADEIPSLAPGKYIRITVKDEGTGIPSRHLSRIFDPYFSTKQTGSGLGLATVYAIISKHKGHIAVETEPDKGTAFTIHLPASTRNAAEQAHPPSLQDITPTGQGRILIMDDEELIRGVMKEMLSTLGYDVDTASDGQKALYLYRQAMEARTPYDAVIMDLTIPGGMGGKEAISHLLDMDPEARAIVSSGFVADSTMSQAKQYGFKAVISKPYTLKTLHSVLSKVIAA</sequence>
<dbReference type="PROSITE" id="PS50110">
    <property type="entry name" value="RESPONSE_REGULATORY"/>
    <property type="match status" value="2"/>
</dbReference>
<dbReference type="PRINTS" id="PR00344">
    <property type="entry name" value="BCTRLSENSOR"/>
</dbReference>
<evidence type="ECO:0000259" key="7">
    <source>
        <dbReference type="PROSITE" id="PS50110"/>
    </source>
</evidence>
<dbReference type="GO" id="GO:0000155">
    <property type="term" value="F:phosphorelay sensor kinase activity"/>
    <property type="evidence" value="ECO:0007669"/>
    <property type="project" value="InterPro"/>
</dbReference>
<dbReference type="InterPro" id="IPR036890">
    <property type="entry name" value="HATPase_C_sf"/>
</dbReference>
<evidence type="ECO:0000256" key="1">
    <source>
        <dbReference type="ARBA" id="ARBA00000085"/>
    </source>
</evidence>
<dbReference type="PANTHER" id="PTHR43065">
    <property type="entry name" value="SENSOR HISTIDINE KINASE"/>
    <property type="match status" value="1"/>
</dbReference>
<dbReference type="STRING" id="1592317.DPF_0087"/>
<name>A0A194AF50_9BACT</name>
<dbReference type="NCBIfam" id="TIGR00229">
    <property type="entry name" value="sensory_box"/>
    <property type="match status" value="2"/>
</dbReference>
<comment type="catalytic activity">
    <reaction evidence="1">
        <text>ATP + protein L-histidine = ADP + protein N-phospho-L-histidine.</text>
        <dbReference type="EC" id="2.7.13.3"/>
    </reaction>
</comment>
<evidence type="ECO:0000256" key="3">
    <source>
        <dbReference type="ARBA" id="ARBA00022553"/>
    </source>
</evidence>
<evidence type="ECO:0000313" key="10">
    <source>
        <dbReference type="Proteomes" id="UP000095200"/>
    </source>
</evidence>
<dbReference type="SMART" id="SM00091">
    <property type="entry name" value="PAS"/>
    <property type="match status" value="2"/>
</dbReference>
<keyword evidence="3 4" id="KW-0597">Phosphoprotein</keyword>
<gene>
    <name evidence="9" type="ORF">DPF_0087</name>
</gene>
<dbReference type="SMART" id="SM00086">
    <property type="entry name" value="PAC"/>
    <property type="match status" value="2"/>
</dbReference>
<dbReference type="InterPro" id="IPR035965">
    <property type="entry name" value="PAS-like_dom_sf"/>
</dbReference>
<dbReference type="Gene3D" id="3.40.50.2300">
    <property type="match status" value="2"/>
</dbReference>
<evidence type="ECO:0000256" key="4">
    <source>
        <dbReference type="PROSITE-ProRule" id="PRU00169"/>
    </source>
</evidence>
<dbReference type="SMART" id="SM00448">
    <property type="entry name" value="REC"/>
    <property type="match status" value="2"/>
</dbReference>
<dbReference type="InterPro" id="IPR011006">
    <property type="entry name" value="CheY-like_superfamily"/>
</dbReference>
<dbReference type="Pfam" id="PF00512">
    <property type="entry name" value="HisKA"/>
    <property type="match status" value="1"/>
</dbReference>
<organism evidence="9 10">
    <name type="scientific">Desulfoplanes formicivorans</name>
    <dbReference type="NCBI Taxonomy" id="1592317"/>
    <lineage>
        <taxon>Bacteria</taxon>
        <taxon>Pseudomonadati</taxon>
        <taxon>Thermodesulfobacteriota</taxon>
        <taxon>Desulfovibrionia</taxon>
        <taxon>Desulfovibrionales</taxon>
        <taxon>Desulfoplanaceae</taxon>
        <taxon>Desulfoplanes</taxon>
    </lineage>
</organism>
<dbReference type="PROSITE" id="PS50112">
    <property type="entry name" value="PAS"/>
    <property type="match status" value="1"/>
</dbReference>
<dbReference type="InterPro" id="IPR005467">
    <property type="entry name" value="His_kinase_dom"/>
</dbReference>
<dbReference type="AlphaFoldDB" id="A0A194AF50"/>
<feature type="domain" description="Response regulatory" evidence="7">
    <location>
        <begin position="6"/>
        <end position="123"/>
    </location>
</feature>